<dbReference type="GO" id="GO:0005975">
    <property type="term" value="P:carbohydrate metabolic process"/>
    <property type="evidence" value="ECO:0007669"/>
    <property type="project" value="InterPro"/>
</dbReference>
<feature type="domain" description="GH16" evidence="3">
    <location>
        <begin position="43"/>
        <end position="284"/>
    </location>
</feature>
<feature type="chain" id="PRO_5037826869" description="GH16 domain-containing protein" evidence="2">
    <location>
        <begin position="33"/>
        <end position="285"/>
    </location>
</feature>
<dbReference type="RefSeq" id="WP_244639353.1">
    <property type="nucleotide sequence ID" value="NZ_BMIQ01000002.1"/>
</dbReference>
<evidence type="ECO:0000256" key="1">
    <source>
        <dbReference type="ARBA" id="ARBA00006865"/>
    </source>
</evidence>
<dbReference type="GO" id="GO:0004553">
    <property type="term" value="F:hydrolase activity, hydrolyzing O-glycosyl compounds"/>
    <property type="evidence" value="ECO:0007669"/>
    <property type="project" value="InterPro"/>
</dbReference>
<reference evidence="4" key="1">
    <citation type="journal article" date="2014" name="Int. J. Syst. Evol. Microbiol.">
        <title>Complete genome sequence of Corynebacterium casei LMG S-19264T (=DSM 44701T), isolated from a smear-ripened cheese.</title>
        <authorList>
            <consortium name="US DOE Joint Genome Institute (JGI-PGF)"/>
            <person name="Walter F."/>
            <person name="Albersmeier A."/>
            <person name="Kalinowski J."/>
            <person name="Ruckert C."/>
        </authorList>
    </citation>
    <scope>NUCLEOTIDE SEQUENCE</scope>
    <source>
        <strain evidence="4">CGMCC 1.15367</strain>
    </source>
</reference>
<dbReference type="SUPFAM" id="SSF49899">
    <property type="entry name" value="Concanavalin A-like lectins/glucanases"/>
    <property type="match status" value="1"/>
</dbReference>
<evidence type="ECO:0000313" key="4">
    <source>
        <dbReference type="EMBL" id="GGD95830.1"/>
    </source>
</evidence>
<comment type="similarity">
    <text evidence="1">Belongs to the glycosyl hydrolase 16 family.</text>
</comment>
<sequence>MRLSARAAGLAMAGLLAVAGAGFLAFGRTAEAQTDIAAAGPAIDLSGYERTFSEDFDSLDVTPWGATAEGSRWIAHTPWAGDFGDAQFADPQPGYPFTLHDGVLRIEARKRPDGKWESGLLAANDPRGRGFSQRYGYFEARMKFPPGKGVWPAFWLMGNAKPGFASEIDVVEYYGHDPSIFHTVWHIWREEWGKPNEGEGHMTKVPPGSLSDDFHTYGVDVAEDKVRFYFDRREIWSMKTPDEYKMPFYPLVNLALGSGWPIDETPNPSYLWVDYVHVYQRKPAP</sequence>
<evidence type="ECO:0000259" key="3">
    <source>
        <dbReference type="PROSITE" id="PS51762"/>
    </source>
</evidence>
<dbReference type="InterPro" id="IPR000757">
    <property type="entry name" value="Beta-glucanase-like"/>
</dbReference>
<dbReference type="PANTHER" id="PTHR10963">
    <property type="entry name" value="GLYCOSYL HYDROLASE-RELATED"/>
    <property type="match status" value="1"/>
</dbReference>
<gene>
    <name evidence="4" type="ORF">GCM10011390_13250</name>
</gene>
<dbReference type="Proteomes" id="UP000644699">
    <property type="component" value="Unassembled WGS sequence"/>
</dbReference>
<dbReference type="InterPro" id="IPR013320">
    <property type="entry name" value="ConA-like_dom_sf"/>
</dbReference>
<dbReference type="PANTHER" id="PTHR10963:SF55">
    <property type="entry name" value="GLYCOSIDE HYDROLASE FAMILY 16 PROTEIN"/>
    <property type="match status" value="1"/>
</dbReference>
<evidence type="ECO:0000256" key="2">
    <source>
        <dbReference type="SAM" id="SignalP"/>
    </source>
</evidence>
<keyword evidence="5" id="KW-1185">Reference proteome</keyword>
<reference evidence="4" key="2">
    <citation type="submission" date="2020-09" db="EMBL/GenBank/DDBJ databases">
        <authorList>
            <person name="Sun Q."/>
            <person name="Zhou Y."/>
        </authorList>
    </citation>
    <scope>NUCLEOTIDE SEQUENCE</scope>
    <source>
        <strain evidence="4">CGMCC 1.15367</strain>
    </source>
</reference>
<proteinExistence type="inferred from homology"/>
<dbReference type="CDD" id="cd08023">
    <property type="entry name" value="GH16_laminarinase_like"/>
    <property type="match status" value="1"/>
</dbReference>
<dbReference type="Pfam" id="PF00722">
    <property type="entry name" value="Glyco_hydro_16"/>
    <property type="match status" value="1"/>
</dbReference>
<dbReference type="EMBL" id="BMIQ01000002">
    <property type="protein sequence ID" value="GGD95830.1"/>
    <property type="molecule type" value="Genomic_DNA"/>
</dbReference>
<comment type="caution">
    <text evidence="4">The sequence shown here is derived from an EMBL/GenBank/DDBJ whole genome shotgun (WGS) entry which is preliminary data.</text>
</comment>
<dbReference type="InterPro" id="IPR050546">
    <property type="entry name" value="Glycosyl_Hydrlase_16"/>
</dbReference>
<protein>
    <recommendedName>
        <fullName evidence="3">GH16 domain-containing protein</fullName>
    </recommendedName>
</protein>
<dbReference type="AlphaFoldDB" id="A0A917E2T9"/>
<keyword evidence="2" id="KW-0732">Signal</keyword>
<accession>A0A917E2T9</accession>
<dbReference type="PROSITE" id="PS51762">
    <property type="entry name" value="GH16_2"/>
    <property type="match status" value="1"/>
</dbReference>
<organism evidence="4 5">
    <name type="scientific">Aureimonas endophytica</name>
    <dbReference type="NCBI Taxonomy" id="2027858"/>
    <lineage>
        <taxon>Bacteria</taxon>
        <taxon>Pseudomonadati</taxon>
        <taxon>Pseudomonadota</taxon>
        <taxon>Alphaproteobacteria</taxon>
        <taxon>Hyphomicrobiales</taxon>
        <taxon>Aurantimonadaceae</taxon>
        <taxon>Aureimonas</taxon>
    </lineage>
</organism>
<feature type="signal peptide" evidence="2">
    <location>
        <begin position="1"/>
        <end position="32"/>
    </location>
</feature>
<evidence type="ECO:0000313" key="5">
    <source>
        <dbReference type="Proteomes" id="UP000644699"/>
    </source>
</evidence>
<name>A0A917E2T9_9HYPH</name>
<dbReference type="Gene3D" id="2.60.120.200">
    <property type="match status" value="1"/>
</dbReference>